<reference evidence="3 4" key="1">
    <citation type="submission" date="2018-05" db="EMBL/GenBank/DDBJ databases">
        <title>Complete genome sequence of Arcticibacterium luteifluviistationis SM1504T, a cytophagaceae bacterium isolated from Arctic surface seawater.</title>
        <authorList>
            <person name="Li Y."/>
            <person name="Qin Q.-L."/>
        </authorList>
    </citation>
    <scope>NUCLEOTIDE SEQUENCE [LARGE SCALE GENOMIC DNA]</scope>
    <source>
        <strain evidence="3 4">SM1504</strain>
    </source>
</reference>
<evidence type="ECO:0000313" key="3">
    <source>
        <dbReference type="EMBL" id="AWV98972.1"/>
    </source>
</evidence>
<evidence type="ECO:0000313" key="4">
    <source>
        <dbReference type="Proteomes" id="UP000249873"/>
    </source>
</evidence>
<dbReference type="KEGG" id="als:DJ013_12665"/>
<dbReference type="Pfam" id="PF02410">
    <property type="entry name" value="RsfS"/>
    <property type="match status" value="1"/>
</dbReference>
<comment type="subunit">
    <text evidence="2">Interacts with ribosomal protein uL14 (rplN).</text>
</comment>
<dbReference type="GO" id="GO:0090071">
    <property type="term" value="P:negative regulation of ribosome biogenesis"/>
    <property type="evidence" value="ECO:0007669"/>
    <property type="project" value="UniProtKB-UniRule"/>
</dbReference>
<protein>
    <recommendedName>
        <fullName evidence="2">Ribosomal silencing factor RsfS</fullName>
    </recommendedName>
</protein>
<dbReference type="PANTHER" id="PTHR21043:SF0">
    <property type="entry name" value="MITOCHONDRIAL ASSEMBLY OF RIBOSOMAL LARGE SUBUNIT PROTEIN 1"/>
    <property type="match status" value="1"/>
</dbReference>
<dbReference type="GO" id="GO:0017148">
    <property type="term" value="P:negative regulation of translation"/>
    <property type="evidence" value="ECO:0007669"/>
    <property type="project" value="UniProtKB-UniRule"/>
</dbReference>
<organism evidence="3 4">
    <name type="scientific">Arcticibacterium luteifluviistationis</name>
    <dbReference type="NCBI Taxonomy" id="1784714"/>
    <lineage>
        <taxon>Bacteria</taxon>
        <taxon>Pseudomonadati</taxon>
        <taxon>Bacteroidota</taxon>
        <taxon>Cytophagia</taxon>
        <taxon>Cytophagales</taxon>
        <taxon>Leadbetterellaceae</taxon>
        <taxon>Arcticibacterium</taxon>
    </lineage>
</organism>
<dbReference type="InterPro" id="IPR004394">
    <property type="entry name" value="Iojap/RsfS/C7orf30"/>
</dbReference>
<comment type="subcellular location">
    <subcellularLocation>
        <location evidence="2">Cytoplasm</location>
    </subcellularLocation>
</comment>
<dbReference type="NCBIfam" id="TIGR00090">
    <property type="entry name" value="rsfS_iojap_ybeB"/>
    <property type="match status" value="1"/>
</dbReference>
<dbReference type="AlphaFoldDB" id="A0A2Z4GCE9"/>
<dbReference type="GO" id="GO:0042256">
    <property type="term" value="P:cytosolic ribosome assembly"/>
    <property type="evidence" value="ECO:0007669"/>
    <property type="project" value="UniProtKB-UniRule"/>
</dbReference>
<comment type="similarity">
    <text evidence="1 2">Belongs to the Iojap/RsfS family.</text>
</comment>
<dbReference type="GO" id="GO:0043023">
    <property type="term" value="F:ribosomal large subunit binding"/>
    <property type="evidence" value="ECO:0007669"/>
    <property type="project" value="TreeGrafter"/>
</dbReference>
<evidence type="ECO:0000256" key="2">
    <source>
        <dbReference type="HAMAP-Rule" id="MF_01477"/>
    </source>
</evidence>
<dbReference type="Gene3D" id="3.30.460.10">
    <property type="entry name" value="Beta Polymerase, domain 2"/>
    <property type="match status" value="1"/>
</dbReference>
<proteinExistence type="inferred from homology"/>
<accession>A0A2Z4GCE9</accession>
<dbReference type="Proteomes" id="UP000249873">
    <property type="component" value="Chromosome"/>
</dbReference>
<keyword evidence="2" id="KW-0678">Repressor</keyword>
<dbReference type="GO" id="GO:0005737">
    <property type="term" value="C:cytoplasm"/>
    <property type="evidence" value="ECO:0007669"/>
    <property type="project" value="UniProtKB-SubCell"/>
</dbReference>
<keyword evidence="2" id="KW-0810">Translation regulation</keyword>
<dbReference type="EMBL" id="CP029480">
    <property type="protein sequence ID" value="AWV98972.1"/>
    <property type="molecule type" value="Genomic_DNA"/>
</dbReference>
<name>A0A2Z4GCE9_9BACT</name>
<sequence length="132" mass="15046">MKKTKQLSSTELSQIIIEGMHEKKANEVVLMDLRKINNAVTDFFVICSGNSDTQIDAIAKSVEGLVDKKTGQNAWNREGKTQREWILLDYVDVVVHVFKSDKRGFYDIESLWGDADITYFGDDMKPTKELVN</sequence>
<keyword evidence="4" id="KW-1185">Reference proteome</keyword>
<dbReference type="HAMAP" id="MF_01477">
    <property type="entry name" value="Iojap_RsfS"/>
    <property type="match status" value="1"/>
</dbReference>
<dbReference type="PANTHER" id="PTHR21043">
    <property type="entry name" value="IOJAP SUPERFAMILY ORTHOLOG"/>
    <property type="match status" value="1"/>
</dbReference>
<gene>
    <name evidence="2 3" type="primary">rsfS</name>
    <name evidence="3" type="ORF">DJ013_12665</name>
</gene>
<dbReference type="OrthoDB" id="9793681at2"/>
<comment type="function">
    <text evidence="2">Functions as a ribosomal silencing factor. Interacts with ribosomal protein uL14 (rplN), blocking formation of intersubunit bridge B8. Prevents association of the 30S and 50S ribosomal subunits and the formation of functional ribosomes, thus repressing translation.</text>
</comment>
<dbReference type="RefSeq" id="WP_111372165.1">
    <property type="nucleotide sequence ID" value="NZ_CP029480.1"/>
</dbReference>
<dbReference type="SUPFAM" id="SSF81301">
    <property type="entry name" value="Nucleotidyltransferase"/>
    <property type="match status" value="1"/>
</dbReference>
<keyword evidence="2" id="KW-0963">Cytoplasm</keyword>
<dbReference type="InterPro" id="IPR043519">
    <property type="entry name" value="NT_sf"/>
</dbReference>
<evidence type="ECO:0000256" key="1">
    <source>
        <dbReference type="ARBA" id="ARBA00010574"/>
    </source>
</evidence>